<feature type="domain" description="DUF5753" evidence="1">
    <location>
        <begin position="52"/>
        <end position="232"/>
    </location>
</feature>
<comment type="caution">
    <text evidence="2">The sequence shown here is derived from an EMBL/GenBank/DDBJ whole genome shotgun (WGS) entry which is preliminary data.</text>
</comment>
<evidence type="ECO:0000313" key="2">
    <source>
        <dbReference type="EMBL" id="PYC88314.1"/>
    </source>
</evidence>
<dbReference type="EMBL" id="PYBW01000005">
    <property type="protein sequence ID" value="PYC88314.1"/>
    <property type="molecule type" value="Genomic_DNA"/>
</dbReference>
<gene>
    <name evidence="2" type="ORF">C7C46_00985</name>
</gene>
<accession>A0A2V4NPG6</accession>
<dbReference type="OrthoDB" id="2897536at2"/>
<keyword evidence="2" id="KW-0238">DNA-binding</keyword>
<protein>
    <submittedName>
        <fullName evidence="2">DNA-binding protein</fullName>
    </submittedName>
</protein>
<dbReference type="GO" id="GO:0003677">
    <property type="term" value="F:DNA binding"/>
    <property type="evidence" value="ECO:0007669"/>
    <property type="project" value="UniProtKB-KW"/>
</dbReference>
<name>A0A2V4NPG6_9ACTN</name>
<proteinExistence type="predicted"/>
<reference evidence="2 3" key="1">
    <citation type="submission" date="2018-03" db="EMBL/GenBank/DDBJ databases">
        <title>Bioinformatic expansion and discovery of thiopeptide antibiotics.</title>
        <authorList>
            <person name="Schwalen C.J."/>
            <person name="Hudson G.A."/>
            <person name="Mitchell D.A."/>
        </authorList>
    </citation>
    <scope>NUCLEOTIDE SEQUENCE [LARGE SCALE GENOMIC DNA]</scope>
    <source>
        <strain evidence="2 3">ATCC 21389</strain>
    </source>
</reference>
<dbReference type="AlphaFoldDB" id="A0A2V4NPG6"/>
<sequence>MGYSDTAISFIERVNRLPTPKFAVKADEVFETGGTFVELYRRIKNTALLEGFEEFADCEAKCRKLRSFETGVIPGLFQTPEYAAALAAAAVRRGSITQDQADERVAFLAARQQRVLERRKPPLIYTVMDETCITRVVGGPEVMGPQLDHLVELSARPNITMRVAPLSLGELNPFVFPVFLLYLPDRSLVGYTETHARGYLERAPATCAGWERDYDQLPVESLSTVASLRVIRTVRRGYE</sequence>
<keyword evidence="3" id="KW-1185">Reference proteome</keyword>
<evidence type="ECO:0000259" key="1">
    <source>
        <dbReference type="Pfam" id="PF19054"/>
    </source>
</evidence>
<dbReference type="InterPro" id="IPR043917">
    <property type="entry name" value="DUF5753"/>
</dbReference>
<evidence type="ECO:0000313" key="3">
    <source>
        <dbReference type="Proteomes" id="UP000248039"/>
    </source>
</evidence>
<dbReference type="Proteomes" id="UP000248039">
    <property type="component" value="Unassembled WGS sequence"/>
</dbReference>
<organism evidence="2 3">
    <name type="scientific">Streptomyces tateyamensis</name>
    <dbReference type="NCBI Taxonomy" id="565073"/>
    <lineage>
        <taxon>Bacteria</taxon>
        <taxon>Bacillati</taxon>
        <taxon>Actinomycetota</taxon>
        <taxon>Actinomycetes</taxon>
        <taxon>Kitasatosporales</taxon>
        <taxon>Streptomycetaceae</taxon>
        <taxon>Streptomyces</taxon>
    </lineage>
</organism>
<dbReference type="Pfam" id="PF19054">
    <property type="entry name" value="DUF5753"/>
    <property type="match status" value="1"/>
</dbReference>